<keyword evidence="2" id="KW-0547">Nucleotide-binding</keyword>
<feature type="domain" description="Adenylate kinase active site lid" evidence="6">
    <location>
        <begin position="134"/>
        <end position="169"/>
    </location>
</feature>
<dbReference type="Proteomes" id="UP001158576">
    <property type="component" value="Chromosome XSR"/>
</dbReference>
<dbReference type="PRINTS" id="PR00094">
    <property type="entry name" value="ADENYLTKNASE"/>
</dbReference>
<dbReference type="NCBIfam" id="NF001381">
    <property type="entry name" value="PRK00279.1-3"/>
    <property type="match status" value="1"/>
</dbReference>
<sequence length="223" mass="24392">MAESERGIRTILLGPPGAGKGTTAPKLVNEHQICHLSTGDMLREEIASGSKLGQEVKAVISEGRLVSDEIVCEMIKNNLSKPACQRGFVLDGFPRTVGQADKLNYMLKENGTPLDSVVEFKIDDAVLVERICGRLVHKPSGRSYHTKFAPPKVPMKDDVTGEPLMRRSDDNEESLKVRLAAYHAQTSPLAAYYGERNVHCPVNADMPAKDVFSAVQACFANKK</sequence>
<proteinExistence type="inferred from homology"/>
<protein>
    <submittedName>
        <fullName evidence="7">Oidioi.mRNA.OKI2018_I69.XSR.g15916.t1.cds</fullName>
    </submittedName>
</protein>
<evidence type="ECO:0000256" key="5">
    <source>
        <dbReference type="RuleBase" id="RU003330"/>
    </source>
</evidence>
<evidence type="ECO:0000256" key="1">
    <source>
        <dbReference type="ARBA" id="ARBA00022679"/>
    </source>
</evidence>
<comment type="similarity">
    <text evidence="5">Belongs to the adenylate kinase family.</text>
</comment>
<keyword evidence="3 5" id="KW-0418">Kinase</keyword>
<evidence type="ECO:0000313" key="7">
    <source>
        <dbReference type="EMBL" id="CAG5098720.1"/>
    </source>
</evidence>
<dbReference type="EMBL" id="OU015569">
    <property type="protein sequence ID" value="CAG5098720.1"/>
    <property type="molecule type" value="Genomic_DNA"/>
</dbReference>
<dbReference type="InterPro" id="IPR007862">
    <property type="entry name" value="Adenylate_kinase_lid-dom"/>
</dbReference>
<evidence type="ECO:0000259" key="6">
    <source>
        <dbReference type="Pfam" id="PF05191"/>
    </source>
</evidence>
<dbReference type="Pfam" id="PF00406">
    <property type="entry name" value="ADK"/>
    <property type="match status" value="1"/>
</dbReference>
<dbReference type="Gene3D" id="3.40.50.300">
    <property type="entry name" value="P-loop containing nucleotide triphosphate hydrolases"/>
    <property type="match status" value="1"/>
</dbReference>
<evidence type="ECO:0000313" key="8">
    <source>
        <dbReference type="Proteomes" id="UP001158576"/>
    </source>
</evidence>
<dbReference type="PANTHER" id="PTHR23359">
    <property type="entry name" value="NUCLEOTIDE KINASE"/>
    <property type="match status" value="1"/>
</dbReference>
<keyword evidence="1 5" id="KW-0808">Transferase</keyword>
<gene>
    <name evidence="7" type="ORF">OKIOD_LOCUS7474</name>
</gene>
<organism evidence="7 8">
    <name type="scientific">Oikopleura dioica</name>
    <name type="common">Tunicate</name>
    <dbReference type="NCBI Taxonomy" id="34765"/>
    <lineage>
        <taxon>Eukaryota</taxon>
        <taxon>Metazoa</taxon>
        <taxon>Chordata</taxon>
        <taxon>Tunicata</taxon>
        <taxon>Appendicularia</taxon>
        <taxon>Copelata</taxon>
        <taxon>Oikopleuridae</taxon>
        <taxon>Oikopleura</taxon>
    </lineage>
</organism>
<evidence type="ECO:0000256" key="2">
    <source>
        <dbReference type="ARBA" id="ARBA00022741"/>
    </source>
</evidence>
<evidence type="ECO:0000256" key="4">
    <source>
        <dbReference type="ARBA" id="ARBA00048191"/>
    </source>
</evidence>
<dbReference type="CDD" id="cd01428">
    <property type="entry name" value="ADK"/>
    <property type="match status" value="1"/>
</dbReference>
<dbReference type="HAMAP" id="MF_00235">
    <property type="entry name" value="Adenylate_kinase_Adk"/>
    <property type="match status" value="1"/>
</dbReference>
<dbReference type="SUPFAM" id="SSF52540">
    <property type="entry name" value="P-loop containing nucleoside triphosphate hydrolases"/>
    <property type="match status" value="1"/>
</dbReference>
<dbReference type="InterPro" id="IPR027417">
    <property type="entry name" value="P-loop_NTPase"/>
</dbReference>
<dbReference type="InterPro" id="IPR000850">
    <property type="entry name" value="Adenylat/UMP-CMP_kin"/>
</dbReference>
<dbReference type="PROSITE" id="PS00113">
    <property type="entry name" value="ADENYLATE_KINASE"/>
    <property type="match status" value="1"/>
</dbReference>
<dbReference type="Pfam" id="PF05191">
    <property type="entry name" value="ADK_lid"/>
    <property type="match status" value="1"/>
</dbReference>
<comment type="catalytic activity">
    <reaction evidence="4">
        <text>GTP + AMP = GDP + ADP</text>
        <dbReference type="Rhea" id="RHEA:29863"/>
        <dbReference type="ChEBI" id="CHEBI:37565"/>
        <dbReference type="ChEBI" id="CHEBI:58189"/>
        <dbReference type="ChEBI" id="CHEBI:456215"/>
        <dbReference type="ChEBI" id="CHEBI:456216"/>
    </reaction>
</comment>
<dbReference type="InterPro" id="IPR033690">
    <property type="entry name" value="Adenylat_kinase_CS"/>
</dbReference>
<reference evidence="7 8" key="1">
    <citation type="submission" date="2021-04" db="EMBL/GenBank/DDBJ databases">
        <authorList>
            <person name="Bliznina A."/>
        </authorList>
    </citation>
    <scope>NUCLEOTIDE SEQUENCE [LARGE SCALE GENOMIC DNA]</scope>
</reference>
<dbReference type="NCBIfam" id="TIGR01351">
    <property type="entry name" value="adk"/>
    <property type="match status" value="1"/>
</dbReference>
<evidence type="ECO:0000256" key="3">
    <source>
        <dbReference type="ARBA" id="ARBA00022777"/>
    </source>
</evidence>
<name>A0ABN7SED2_OIKDI</name>
<dbReference type="InterPro" id="IPR006259">
    <property type="entry name" value="Adenyl_kin_sub"/>
</dbReference>
<accession>A0ABN7SED2</accession>
<keyword evidence="8" id="KW-1185">Reference proteome</keyword>
<dbReference type="NCBIfam" id="NF011100">
    <property type="entry name" value="PRK14527.1"/>
    <property type="match status" value="1"/>
</dbReference>